<proteinExistence type="predicted"/>
<comment type="caution">
    <text evidence="2">The sequence shown here is derived from an EMBL/GenBank/DDBJ whole genome shotgun (WGS) entry which is preliminary data.</text>
</comment>
<dbReference type="PANTHER" id="PTHR33067">
    <property type="entry name" value="RNA-DIRECTED DNA POLYMERASE-RELATED"/>
    <property type="match status" value="1"/>
</dbReference>
<feature type="compositionally biased region" description="Acidic residues" evidence="1">
    <location>
        <begin position="242"/>
        <end position="252"/>
    </location>
</feature>
<dbReference type="PANTHER" id="PTHR33067:SF9">
    <property type="entry name" value="RNA-DIRECTED DNA POLYMERASE"/>
    <property type="match status" value="1"/>
</dbReference>
<reference evidence="2 3" key="1">
    <citation type="submission" date="2024-06" db="EMBL/GenBank/DDBJ databases">
        <title>A chromosome level genome sequence of Diviner's sage (Salvia divinorum).</title>
        <authorList>
            <person name="Ford S.A."/>
            <person name="Ro D.-K."/>
            <person name="Ness R.W."/>
            <person name="Phillips M.A."/>
        </authorList>
    </citation>
    <scope>NUCLEOTIDE SEQUENCE [LARGE SCALE GENOMIC DNA]</scope>
    <source>
        <strain evidence="2">SAF-2024a</strain>
        <tissue evidence="2">Leaf</tissue>
    </source>
</reference>
<evidence type="ECO:0000313" key="2">
    <source>
        <dbReference type="EMBL" id="KAL1567129.1"/>
    </source>
</evidence>
<feature type="region of interest" description="Disordered" evidence="1">
    <location>
        <begin position="242"/>
        <end position="265"/>
    </location>
</feature>
<evidence type="ECO:0000313" key="3">
    <source>
        <dbReference type="Proteomes" id="UP001567538"/>
    </source>
</evidence>
<gene>
    <name evidence="2" type="ORF">AAHA92_02645</name>
</gene>
<sequence>MQIRISQPRRPNIFKTVWRDQPVGQAEIPKDNPADSYVPPHQKGFLGGGANQQAQGGQGSNGLYNQGYGTNENFHPQQGQGYNQHASGSGQPYPKQQQKPVDDLVGDLLNTQQHLHSNMQANNDVVHKLQDAQKVQRAAMDMLARQLSQIATSLSEIRGNEGRIPATVKMPGKENVSLITLQPDRNHEGPIMQIENEESSRGESDNRLIKKTEQVGDNIELKREELGRPLLQMADPFFLDPEDEVASEEDKVESEKKDEKKETPTKIEENISVVIQRKRISSKQRDPGMFTLPISIGNIEITHTMCDLGASINVLPLVLVNIIIKVHDVIYPVDFYVIKTTGSESVGTSRDHHQRVWWHPLYRLLRGEIYSLSVKEATKKPTDMEDLHFVEDIAPPVHEYSMEELLQED</sequence>
<dbReference type="AlphaFoldDB" id="A0ABD1IH92"/>
<feature type="compositionally biased region" description="Basic and acidic residues" evidence="1">
    <location>
        <begin position="253"/>
        <end position="265"/>
    </location>
</feature>
<protein>
    <submittedName>
        <fullName evidence="2">Uncharacterized protein</fullName>
    </submittedName>
</protein>
<feature type="compositionally biased region" description="Gly residues" evidence="1">
    <location>
        <begin position="45"/>
        <end position="60"/>
    </location>
</feature>
<name>A0ABD1IH92_SALDI</name>
<feature type="compositionally biased region" description="Polar residues" evidence="1">
    <location>
        <begin position="63"/>
        <end position="99"/>
    </location>
</feature>
<dbReference type="EMBL" id="JBEAFC010000002">
    <property type="protein sequence ID" value="KAL1567129.1"/>
    <property type="molecule type" value="Genomic_DNA"/>
</dbReference>
<keyword evidence="3" id="KW-1185">Reference proteome</keyword>
<dbReference type="Proteomes" id="UP001567538">
    <property type="component" value="Unassembled WGS sequence"/>
</dbReference>
<feature type="region of interest" description="Disordered" evidence="1">
    <location>
        <begin position="1"/>
        <end position="99"/>
    </location>
</feature>
<accession>A0ABD1IH92</accession>
<organism evidence="2 3">
    <name type="scientific">Salvia divinorum</name>
    <name type="common">Maria pastora</name>
    <name type="synonym">Diviner's sage</name>
    <dbReference type="NCBI Taxonomy" id="28513"/>
    <lineage>
        <taxon>Eukaryota</taxon>
        <taxon>Viridiplantae</taxon>
        <taxon>Streptophyta</taxon>
        <taxon>Embryophyta</taxon>
        <taxon>Tracheophyta</taxon>
        <taxon>Spermatophyta</taxon>
        <taxon>Magnoliopsida</taxon>
        <taxon>eudicotyledons</taxon>
        <taxon>Gunneridae</taxon>
        <taxon>Pentapetalae</taxon>
        <taxon>asterids</taxon>
        <taxon>lamiids</taxon>
        <taxon>Lamiales</taxon>
        <taxon>Lamiaceae</taxon>
        <taxon>Nepetoideae</taxon>
        <taxon>Mentheae</taxon>
        <taxon>Salviinae</taxon>
        <taxon>Salvia</taxon>
        <taxon>Salvia subgen. Calosphace</taxon>
    </lineage>
</organism>
<evidence type="ECO:0000256" key="1">
    <source>
        <dbReference type="SAM" id="MobiDB-lite"/>
    </source>
</evidence>